<comment type="caution">
    <text evidence="4">The sequence shown here is derived from an EMBL/GenBank/DDBJ whole genome shotgun (WGS) entry which is preliminary data.</text>
</comment>
<feature type="compositionally biased region" description="Acidic residues" evidence="1">
    <location>
        <begin position="662"/>
        <end position="672"/>
    </location>
</feature>
<dbReference type="Pfam" id="PF08549">
    <property type="entry name" value="SWI-SNF_Ssr4_N"/>
    <property type="match status" value="1"/>
</dbReference>
<dbReference type="InterPro" id="IPR046464">
    <property type="entry name" value="SWI-SNF_Ssr4_C"/>
</dbReference>
<evidence type="ECO:0000259" key="3">
    <source>
        <dbReference type="Pfam" id="PF20497"/>
    </source>
</evidence>
<evidence type="ECO:0008006" key="6">
    <source>
        <dbReference type="Google" id="ProtNLM"/>
    </source>
</evidence>
<feature type="compositionally biased region" description="Low complexity" evidence="1">
    <location>
        <begin position="487"/>
        <end position="496"/>
    </location>
</feature>
<feature type="region of interest" description="Disordered" evidence="1">
    <location>
        <begin position="380"/>
        <end position="688"/>
    </location>
</feature>
<evidence type="ECO:0000256" key="1">
    <source>
        <dbReference type="SAM" id="MobiDB-lite"/>
    </source>
</evidence>
<evidence type="ECO:0000313" key="5">
    <source>
        <dbReference type="Proteomes" id="UP001161757"/>
    </source>
</evidence>
<feature type="compositionally biased region" description="Basic and acidic residues" evidence="1">
    <location>
        <begin position="384"/>
        <end position="424"/>
    </location>
</feature>
<dbReference type="GO" id="GO:0006338">
    <property type="term" value="P:chromatin remodeling"/>
    <property type="evidence" value="ECO:0007669"/>
    <property type="project" value="InterPro"/>
</dbReference>
<sequence>MNPMLKDPAAGVVPPQLLSHLHLVSKYRYPLTSNPSFETIVAYLLEAPKIVRDLQPVQWQFLEAPPDGTLLLTWQPLEHLGTNFASDGYIWADAEHVFTSEVRGYTLEMYLQRSGYRAAGGEPMASHSRRRYRLLPGNPNLGLPNPDPSLFLVHYSKASPRDHVPVASIPVLPQVHAQLQQRRMIQSQGQLPRNEFMLHDRSSWPTIRLPPAVARAVAPPAAAAAPAHRRGTSTVPDTTLEEEEDVSRGDLLDFLSPREISRVRYEQHHEWMEEILESPYPTLSIVPSDLGLGRKGPLEELTKDFFDAPVSAKREPTNGPPPRVGKLPEGQADEFAKRATAKLADMQAELEKMKKIHTRRMQSLTRSTVLKAAEKKLRMAPTVPEKRRLSDEAPGDRVANPRDAMEEIMREVETKTGKKLHEAPPVRLVAKGGYQEPKKPVPVQSQSGPAPTTTPQTTTGTAAAAQQSTQQQPVTTTQEHKAEDKQPPASSSQQQPNISAGNQATPSAPQQGQASNDAAQAQPGSGNQSTNQAAPANAIGGGGGGGDVVMDGVDESASGNTAQQDGNDWVVVDEAGGQSAGDVNMAGHGTADQQPQGPTPAADGTEQTPQAQTTSQTQTPSMSTQPQPAQETSLDTPNFDIGGDFDNVDVDTAGDALASYGQDEELNLDTMEDSAFGDAFHPEDEQMS</sequence>
<feature type="compositionally biased region" description="Low complexity" evidence="1">
    <location>
        <begin position="444"/>
        <end position="477"/>
    </location>
</feature>
<dbReference type="EMBL" id="JAJGCB010000036">
    <property type="protein sequence ID" value="KAJ8986521.1"/>
    <property type="molecule type" value="Genomic_DNA"/>
</dbReference>
<dbReference type="Proteomes" id="UP001161757">
    <property type="component" value="Unassembled WGS sequence"/>
</dbReference>
<dbReference type="InterPro" id="IPR013859">
    <property type="entry name" value="Ssr4_N"/>
</dbReference>
<feature type="compositionally biased region" description="Polar residues" evidence="1">
    <location>
        <begin position="557"/>
        <end position="566"/>
    </location>
</feature>
<dbReference type="AlphaFoldDB" id="A0AAN6IT60"/>
<evidence type="ECO:0000313" key="4">
    <source>
        <dbReference type="EMBL" id="KAJ8986521.1"/>
    </source>
</evidence>
<reference evidence="4" key="1">
    <citation type="submission" date="2023-01" db="EMBL/GenBank/DDBJ databases">
        <title>Exophiala dermititidis isolated from Cystic Fibrosis Patient.</title>
        <authorList>
            <person name="Kurbessoian T."/>
            <person name="Crocker A."/>
            <person name="Murante D."/>
            <person name="Hogan D.A."/>
            <person name="Stajich J.E."/>
        </authorList>
    </citation>
    <scope>NUCLEOTIDE SEQUENCE</scope>
    <source>
        <strain evidence="4">Ex8</strain>
    </source>
</reference>
<feature type="compositionally biased region" description="Low complexity" evidence="1">
    <location>
        <begin position="607"/>
        <end position="630"/>
    </location>
</feature>
<feature type="compositionally biased region" description="Polar residues" evidence="1">
    <location>
        <begin position="497"/>
        <end position="534"/>
    </location>
</feature>
<organism evidence="4 5">
    <name type="scientific">Exophiala dermatitidis</name>
    <name type="common">Black yeast-like fungus</name>
    <name type="synonym">Wangiella dermatitidis</name>
    <dbReference type="NCBI Taxonomy" id="5970"/>
    <lineage>
        <taxon>Eukaryota</taxon>
        <taxon>Fungi</taxon>
        <taxon>Dikarya</taxon>
        <taxon>Ascomycota</taxon>
        <taxon>Pezizomycotina</taxon>
        <taxon>Eurotiomycetes</taxon>
        <taxon>Chaetothyriomycetidae</taxon>
        <taxon>Chaetothyriales</taxon>
        <taxon>Herpotrichiellaceae</taxon>
        <taxon>Exophiala</taxon>
    </lineage>
</organism>
<accession>A0AAN6IT60</accession>
<proteinExistence type="predicted"/>
<feature type="domain" description="SWI/SNF and RSC complexes subunit Ssr4 C-terminal" evidence="3">
    <location>
        <begin position="240"/>
        <end position="686"/>
    </location>
</feature>
<dbReference type="Pfam" id="PF20497">
    <property type="entry name" value="SWI-SNF_Ssr4_C"/>
    <property type="match status" value="1"/>
</dbReference>
<evidence type="ECO:0000259" key="2">
    <source>
        <dbReference type="Pfam" id="PF08549"/>
    </source>
</evidence>
<protein>
    <recommendedName>
        <fullName evidence="6">DUF1750-domain-containing protein</fullName>
    </recommendedName>
</protein>
<name>A0AAN6IT60_EXODE</name>
<feature type="region of interest" description="Disordered" evidence="1">
    <location>
        <begin position="310"/>
        <end position="329"/>
    </location>
</feature>
<gene>
    <name evidence="4" type="ORF">HRR80_009431</name>
</gene>
<feature type="region of interest" description="Disordered" evidence="1">
    <location>
        <begin position="219"/>
        <end position="247"/>
    </location>
</feature>
<feature type="domain" description="SWI/SNF and RSC complexes subunit Ssr4 N-terminal" evidence="2">
    <location>
        <begin position="7"/>
        <end position="218"/>
    </location>
</feature>